<dbReference type="EMBL" id="JAHKKG010000013">
    <property type="protein sequence ID" value="MBU2668895.1"/>
    <property type="molecule type" value="Genomic_DNA"/>
</dbReference>
<dbReference type="Pfam" id="PF04199">
    <property type="entry name" value="Cyclase"/>
    <property type="match status" value="1"/>
</dbReference>
<gene>
    <name evidence="1" type="ORF">KOI35_35835</name>
</gene>
<accession>A0ABS5Z395</accession>
<comment type="caution">
    <text evidence="1">The sequence shown here is derived from an EMBL/GenBank/DDBJ whole genome shotgun (WGS) entry which is preliminary data.</text>
</comment>
<dbReference type="SUPFAM" id="SSF102198">
    <property type="entry name" value="Putative cyclase"/>
    <property type="match status" value="1"/>
</dbReference>
<name>A0ABS5Z395_9ACTN</name>
<dbReference type="InterPro" id="IPR007325">
    <property type="entry name" value="KFase/CYL"/>
</dbReference>
<dbReference type="RefSeq" id="WP_215793145.1">
    <property type="nucleotide sequence ID" value="NZ_JAHKKG010000013.1"/>
</dbReference>
<dbReference type="InterPro" id="IPR037175">
    <property type="entry name" value="KFase_sf"/>
</dbReference>
<evidence type="ECO:0000313" key="2">
    <source>
        <dbReference type="Proteomes" id="UP001519654"/>
    </source>
</evidence>
<proteinExistence type="predicted"/>
<protein>
    <submittedName>
        <fullName evidence="1">Cyclase family protein</fullName>
    </submittedName>
</protein>
<evidence type="ECO:0000313" key="1">
    <source>
        <dbReference type="EMBL" id="MBU2668895.1"/>
    </source>
</evidence>
<organism evidence="1 2">
    <name type="scientific">Paractinoplanes bogorensis</name>
    <dbReference type="NCBI Taxonomy" id="1610840"/>
    <lineage>
        <taxon>Bacteria</taxon>
        <taxon>Bacillati</taxon>
        <taxon>Actinomycetota</taxon>
        <taxon>Actinomycetes</taxon>
        <taxon>Micromonosporales</taxon>
        <taxon>Micromonosporaceae</taxon>
        <taxon>Paractinoplanes</taxon>
    </lineage>
</organism>
<dbReference type="PANTHER" id="PTHR34861">
    <property type="match status" value="1"/>
</dbReference>
<dbReference type="Gene3D" id="3.50.30.50">
    <property type="entry name" value="Putative cyclase"/>
    <property type="match status" value="1"/>
</dbReference>
<sequence>MIPDGSVWAEFGPGDQVGAVNRQTPSRVRRAAALVRTGSVFSLNWDLALPDPPILGRGSLRHHPIDLGNGWDDKYDNFHPQSGSQWDGLSHVRHPKFGFYQGHTDEQVRDAADPKLGIDHWARRGLAGRWVLADLATDCSVQTAFTADQVQAALDRQGVSVEEGDILLLHFGWTTWYETLDADARAALTGFFPAPGLAAGPEMAEWLTGLRLSAIAADCPAVESMPFDMSSSDTFLHDTLIPLQALAVGEMFHLGPLAAHCAADGVYEGLFTAAPLNVRGAAGSTANALALK</sequence>
<keyword evidence="2" id="KW-1185">Reference proteome</keyword>
<dbReference type="PANTHER" id="PTHR34861:SF10">
    <property type="entry name" value="CYCLASE"/>
    <property type="match status" value="1"/>
</dbReference>
<reference evidence="1 2" key="1">
    <citation type="submission" date="2021-06" db="EMBL/GenBank/DDBJ databases">
        <title>Actinoplanes lichenicola sp. nov., and Actinoplanes ovalisporus sp. nov., isolated from lichen in Thailand.</title>
        <authorList>
            <person name="Saeng-In P."/>
            <person name="Kanchanasin P."/>
            <person name="Yuki M."/>
            <person name="Kudo T."/>
            <person name="Ohkuma M."/>
            <person name="Phongsopitanun W."/>
            <person name="Tanasupawat S."/>
        </authorList>
    </citation>
    <scope>NUCLEOTIDE SEQUENCE [LARGE SCALE GENOMIC DNA]</scope>
    <source>
        <strain evidence="1 2">NBRC 110975</strain>
    </source>
</reference>
<dbReference type="Proteomes" id="UP001519654">
    <property type="component" value="Unassembled WGS sequence"/>
</dbReference>